<accession>A0A8J3RRX4</accession>
<dbReference type="RefSeq" id="WP_203894092.1">
    <property type="nucleotide sequence ID" value="NZ_BOOH01000050.1"/>
</dbReference>
<reference evidence="1 2" key="1">
    <citation type="submission" date="2021-01" db="EMBL/GenBank/DDBJ databases">
        <title>Whole genome shotgun sequence of Planobispora longispora NBRC 13918.</title>
        <authorList>
            <person name="Komaki H."/>
            <person name="Tamura T."/>
        </authorList>
    </citation>
    <scope>NUCLEOTIDE SEQUENCE [LARGE SCALE GENOMIC DNA]</scope>
    <source>
        <strain evidence="1 2">NBRC 13918</strain>
    </source>
</reference>
<dbReference type="AlphaFoldDB" id="A0A8J3RRX4"/>
<evidence type="ECO:0000313" key="1">
    <source>
        <dbReference type="EMBL" id="GIH79630.1"/>
    </source>
</evidence>
<dbReference type="Proteomes" id="UP000616724">
    <property type="component" value="Unassembled WGS sequence"/>
</dbReference>
<gene>
    <name evidence="1" type="ORF">Plo01_60590</name>
</gene>
<protein>
    <submittedName>
        <fullName evidence="1">Uncharacterized protein</fullName>
    </submittedName>
</protein>
<comment type="caution">
    <text evidence="1">The sequence shown here is derived from an EMBL/GenBank/DDBJ whole genome shotgun (WGS) entry which is preliminary data.</text>
</comment>
<name>A0A8J3RRX4_9ACTN</name>
<proteinExistence type="predicted"/>
<organism evidence="1 2">
    <name type="scientific">Planobispora longispora</name>
    <dbReference type="NCBI Taxonomy" id="28887"/>
    <lineage>
        <taxon>Bacteria</taxon>
        <taxon>Bacillati</taxon>
        <taxon>Actinomycetota</taxon>
        <taxon>Actinomycetes</taxon>
        <taxon>Streptosporangiales</taxon>
        <taxon>Streptosporangiaceae</taxon>
        <taxon>Planobispora</taxon>
    </lineage>
</organism>
<dbReference type="EMBL" id="BOOH01000050">
    <property type="protein sequence ID" value="GIH79630.1"/>
    <property type="molecule type" value="Genomic_DNA"/>
</dbReference>
<sequence>MRLTRSGRMVKVKQADYIAFQRALIGLNGRVVWERLGEGRTVADICEPLPDEFHPWVRDLAARLRAEADEILDGARREHGRIVAALPEGWARGQYAAAAAGSALRPWLFMLLDGKDPGEKIWRSLCPSGDLRPVYFSEDTA</sequence>
<evidence type="ECO:0000313" key="2">
    <source>
        <dbReference type="Proteomes" id="UP000616724"/>
    </source>
</evidence>
<keyword evidence="2" id="KW-1185">Reference proteome</keyword>